<dbReference type="NCBIfam" id="TIGR00005">
    <property type="entry name" value="rluA_subfam"/>
    <property type="match status" value="1"/>
</dbReference>
<comment type="similarity">
    <text evidence="2 3">Belongs to the pseudouridine synthase RluA family.</text>
</comment>
<evidence type="ECO:0000313" key="5">
    <source>
        <dbReference type="EMBL" id="MBC5730671.1"/>
    </source>
</evidence>
<dbReference type="PANTHER" id="PTHR21600:SF35">
    <property type="entry name" value="PSEUDOURIDINE SYNTHASE"/>
    <property type="match status" value="1"/>
</dbReference>
<dbReference type="Gene3D" id="3.30.2350.10">
    <property type="entry name" value="Pseudouridine synthase"/>
    <property type="match status" value="1"/>
</dbReference>
<protein>
    <recommendedName>
        <fullName evidence="3">Pseudouridine synthase</fullName>
        <ecNumber evidence="3">5.4.99.-</ecNumber>
    </recommendedName>
</protein>
<dbReference type="InterPro" id="IPR006225">
    <property type="entry name" value="PsdUridine_synth_RluC/D"/>
</dbReference>
<accession>A0ABR7HT23</accession>
<dbReference type="EC" id="5.4.99.-" evidence="3"/>
<comment type="catalytic activity">
    <reaction evidence="1 3">
        <text>a uridine in RNA = a pseudouridine in RNA</text>
        <dbReference type="Rhea" id="RHEA:48348"/>
        <dbReference type="Rhea" id="RHEA-COMP:12068"/>
        <dbReference type="Rhea" id="RHEA-COMP:12069"/>
        <dbReference type="ChEBI" id="CHEBI:65314"/>
        <dbReference type="ChEBI" id="CHEBI:65315"/>
    </reaction>
</comment>
<dbReference type="InterPro" id="IPR006145">
    <property type="entry name" value="PsdUridine_synth_RsuA/RluA"/>
</dbReference>
<proteinExistence type="inferred from homology"/>
<evidence type="ECO:0000256" key="2">
    <source>
        <dbReference type="ARBA" id="ARBA00010876"/>
    </source>
</evidence>
<dbReference type="Proteomes" id="UP000660021">
    <property type="component" value="Unassembled WGS sequence"/>
</dbReference>
<dbReference type="Pfam" id="PF00849">
    <property type="entry name" value="PseudoU_synth_2"/>
    <property type="match status" value="1"/>
</dbReference>
<dbReference type="PANTHER" id="PTHR21600">
    <property type="entry name" value="MITOCHONDRIAL RNA PSEUDOURIDINE SYNTHASE"/>
    <property type="match status" value="1"/>
</dbReference>
<evidence type="ECO:0000256" key="1">
    <source>
        <dbReference type="ARBA" id="ARBA00000073"/>
    </source>
</evidence>
<dbReference type="InterPro" id="IPR020103">
    <property type="entry name" value="PsdUridine_synth_cat_dom_sf"/>
</dbReference>
<dbReference type="SUPFAM" id="SSF55120">
    <property type="entry name" value="Pseudouridine synthase"/>
    <property type="match status" value="1"/>
</dbReference>
<gene>
    <name evidence="5" type="ORF">H8S34_07460</name>
</gene>
<dbReference type="CDD" id="cd02869">
    <property type="entry name" value="PseudoU_synth_RluA_like"/>
    <property type="match status" value="1"/>
</dbReference>
<name>A0ABR7HT23_9FIRM</name>
<keyword evidence="3" id="KW-0413">Isomerase</keyword>
<comment type="caution">
    <text evidence="5">The sequence shown here is derived from an EMBL/GenBank/DDBJ whole genome shotgun (WGS) entry which is preliminary data.</text>
</comment>
<dbReference type="EMBL" id="JACOPR010000003">
    <property type="protein sequence ID" value="MBC5730671.1"/>
    <property type="molecule type" value="Genomic_DNA"/>
</dbReference>
<keyword evidence="6" id="KW-1185">Reference proteome</keyword>
<organism evidence="5 6">
    <name type="scientific">Pseudoflavonifractor hominis</name>
    <dbReference type="NCBI Taxonomy" id="2763059"/>
    <lineage>
        <taxon>Bacteria</taxon>
        <taxon>Bacillati</taxon>
        <taxon>Bacillota</taxon>
        <taxon>Clostridia</taxon>
        <taxon>Eubacteriales</taxon>
        <taxon>Oscillospiraceae</taxon>
        <taxon>Pseudoflavonifractor</taxon>
    </lineage>
</organism>
<comment type="function">
    <text evidence="3">Responsible for synthesis of pseudouridine from uracil.</text>
</comment>
<evidence type="ECO:0000259" key="4">
    <source>
        <dbReference type="Pfam" id="PF00849"/>
    </source>
</evidence>
<reference evidence="5 6" key="1">
    <citation type="submission" date="2020-08" db="EMBL/GenBank/DDBJ databases">
        <title>Genome public.</title>
        <authorList>
            <person name="Liu C."/>
            <person name="Sun Q."/>
        </authorList>
    </citation>
    <scope>NUCLEOTIDE SEQUENCE [LARGE SCALE GENOMIC DNA]</scope>
    <source>
        <strain evidence="5 6">New-38</strain>
    </source>
</reference>
<evidence type="ECO:0000313" key="6">
    <source>
        <dbReference type="Proteomes" id="UP000660021"/>
    </source>
</evidence>
<dbReference type="InterPro" id="IPR050188">
    <property type="entry name" value="RluA_PseudoU_synthase"/>
</dbReference>
<feature type="domain" description="Pseudouridine synthase RsuA/RluA-like" evidence="4">
    <location>
        <begin position="95"/>
        <end position="245"/>
    </location>
</feature>
<evidence type="ECO:0000256" key="3">
    <source>
        <dbReference type="RuleBase" id="RU362028"/>
    </source>
</evidence>
<sequence length="314" mass="34596">MEDHSPRRLTLTVSPAQEGSTVDTLLRRTLGLSGTSVKRAKRVPGGIQLDGVPVFVTVRARSGQQLSVLVGDTEGDETLVPTPGPLDIRYEDADILLLNKAPGVAVHPSPDHFDHTLGNFVAYYYKTSGQIARFRPVNRLDRGTSGLMCVAKHAHAHELLKEQLHTPAFRRVYLAVCEGCPPSDRGLVDAPIGRAEDSLLRREVRPDGAPARTRYEVLSRGEGRSLVRLELETGRTHQIRLHMAHLGCPLTGDFLYGREDPHLIPRPALHSWLLSLRHPITGDVLERTAPLPPDLLRLLEISSLSPSLEGPERV</sequence>
<dbReference type="RefSeq" id="WP_186963519.1">
    <property type="nucleotide sequence ID" value="NZ_JACOPR010000003.1"/>
</dbReference>